<feature type="domain" description="Rhodanese" evidence="2">
    <location>
        <begin position="172"/>
        <end position="271"/>
    </location>
</feature>
<dbReference type="AlphaFoldDB" id="Q99IY6"/>
<dbReference type="InterPro" id="IPR036873">
    <property type="entry name" value="Rhodanese-like_dom_sf"/>
</dbReference>
<feature type="chain" id="PRO_5004322686" description="Rhodanese domain-containing protein" evidence="1">
    <location>
        <begin position="29"/>
        <end position="271"/>
    </location>
</feature>
<evidence type="ECO:0000256" key="1">
    <source>
        <dbReference type="SAM" id="SignalP"/>
    </source>
</evidence>
<feature type="domain" description="Rhodanese" evidence="2">
    <location>
        <begin position="59"/>
        <end position="161"/>
    </location>
</feature>
<evidence type="ECO:0000313" key="3">
    <source>
        <dbReference type="EMBL" id="AAK01336.1"/>
    </source>
</evidence>
<dbReference type="PROSITE" id="PS50206">
    <property type="entry name" value="RHODANESE_3"/>
    <property type="match status" value="2"/>
</dbReference>
<protein>
    <recommendedName>
        <fullName evidence="2">Rhodanese domain-containing protein</fullName>
    </recommendedName>
</protein>
<name>Q99IY6_9BACT</name>
<reference evidence="3" key="1">
    <citation type="journal article" date="2001" name="Appl. Environ. Microbiol.">
        <title>Gene cassette PCR: sequence-independent recovery of entire genes from environmental DNA.</title>
        <authorList>
            <person name="Stokes H.W."/>
            <person name="Holmes A.J."/>
            <person name="Nield B.S."/>
            <person name="Holley M.P."/>
            <person name="Nevalainen K.M."/>
            <person name="Mabbutt B.C."/>
            <person name="Gillings M.R."/>
        </authorList>
    </citation>
    <scope>NUCLEOTIDE SEQUENCE</scope>
</reference>
<dbReference type="PANTHER" id="PTHR44086:SF13">
    <property type="entry name" value="THIOSULFATE SULFURTRANSFERASE PSPE"/>
    <property type="match status" value="1"/>
</dbReference>
<feature type="signal peptide" evidence="1">
    <location>
        <begin position="1"/>
        <end position="28"/>
    </location>
</feature>
<dbReference type="Pfam" id="PF00581">
    <property type="entry name" value="Rhodanese"/>
    <property type="match status" value="2"/>
</dbReference>
<dbReference type="InterPro" id="IPR001763">
    <property type="entry name" value="Rhodanese-like_dom"/>
</dbReference>
<sequence>MRTKIALLHGLCCLATLALAVCPVPAHAQSPASIHQATLVEPDQKTKEVSTEELRHILAEKGATVFDARPFKEYAISHIPGAVNVSAKPGVPMSLYVSDVAEIGRVLKGDKATPIILYCNGPFCGKSKRLAAELLDAGYRNVRRYRLGTPVWRALGGVTQIEPAGIKHVIENDRTAVLIDARDAAEFKAGSIPSAKNLPRGLVREGKDVGEVKAAKDDGRLPMEDHNTRIIVFGKTAEQAKAVAEAIAKEAFHNVAFLDGGLEQFRAALQR</sequence>
<dbReference type="Gene3D" id="3.40.250.10">
    <property type="entry name" value="Rhodanese-like domain"/>
    <property type="match status" value="2"/>
</dbReference>
<dbReference type="CDD" id="cd00158">
    <property type="entry name" value="RHOD"/>
    <property type="match status" value="2"/>
</dbReference>
<dbReference type="PROSITE" id="PS00380">
    <property type="entry name" value="RHODANESE_1"/>
    <property type="match status" value="1"/>
</dbReference>
<dbReference type="PANTHER" id="PTHR44086">
    <property type="entry name" value="THIOSULFATE SULFURTRANSFERASE RDL2, MITOCHONDRIAL-RELATED"/>
    <property type="match status" value="1"/>
</dbReference>
<dbReference type="GO" id="GO:0004792">
    <property type="term" value="F:thiosulfate-cyanide sulfurtransferase activity"/>
    <property type="evidence" value="ECO:0007669"/>
    <property type="project" value="InterPro"/>
</dbReference>
<dbReference type="SUPFAM" id="SSF52821">
    <property type="entry name" value="Rhodanese/Cell cycle control phosphatase"/>
    <property type="match status" value="2"/>
</dbReference>
<dbReference type="SMART" id="SM00450">
    <property type="entry name" value="RHOD"/>
    <property type="match status" value="2"/>
</dbReference>
<accession>Q99IY6</accession>
<keyword evidence="1" id="KW-0732">Signal</keyword>
<dbReference type="EMBL" id="AF265273">
    <property type="protein sequence ID" value="AAK01336.1"/>
    <property type="molecule type" value="Genomic_DNA"/>
</dbReference>
<organism evidence="3">
    <name type="scientific">uncultured bacterium Pu11</name>
    <dbReference type="NCBI Taxonomy" id="139001"/>
    <lineage>
        <taxon>Bacteria</taxon>
        <taxon>environmental samples</taxon>
    </lineage>
</organism>
<dbReference type="InterPro" id="IPR001307">
    <property type="entry name" value="Thiosulphate_STrfase_CS"/>
</dbReference>
<evidence type="ECO:0000259" key="2">
    <source>
        <dbReference type="PROSITE" id="PS50206"/>
    </source>
</evidence>
<proteinExistence type="predicted"/>